<dbReference type="InterPro" id="IPR017896">
    <property type="entry name" value="4Fe4S_Fe-S-bd"/>
</dbReference>
<evidence type="ECO:0000313" key="6">
    <source>
        <dbReference type="Proteomes" id="UP001238163"/>
    </source>
</evidence>
<comment type="caution">
    <text evidence="5">The sequence shown here is derived from an EMBL/GenBank/DDBJ whole genome shotgun (WGS) entry which is preliminary data.</text>
</comment>
<accession>A0AAE4ARM6</accession>
<organism evidence="5 6">
    <name type="scientific">Oligosphaera ethanolica</name>
    <dbReference type="NCBI Taxonomy" id="760260"/>
    <lineage>
        <taxon>Bacteria</taxon>
        <taxon>Pseudomonadati</taxon>
        <taxon>Lentisphaerota</taxon>
        <taxon>Oligosphaeria</taxon>
        <taxon>Oligosphaerales</taxon>
        <taxon>Oligosphaeraceae</taxon>
        <taxon>Oligosphaera</taxon>
    </lineage>
</organism>
<dbReference type="PROSITE" id="PS00198">
    <property type="entry name" value="4FE4S_FER_1"/>
    <property type="match status" value="1"/>
</dbReference>
<keyword evidence="2" id="KW-0408">Iron</keyword>
<dbReference type="InterPro" id="IPR017900">
    <property type="entry name" value="4Fe4S_Fe_S_CS"/>
</dbReference>
<dbReference type="PANTHER" id="PTHR42827:SF1">
    <property type="entry name" value="IRON-SULFUR CLUSTER-BINDING PROTEIN"/>
    <property type="match status" value="1"/>
</dbReference>
<dbReference type="Proteomes" id="UP001238163">
    <property type="component" value="Unassembled WGS sequence"/>
</dbReference>
<proteinExistence type="predicted"/>
<evidence type="ECO:0000259" key="4">
    <source>
        <dbReference type="PROSITE" id="PS51379"/>
    </source>
</evidence>
<dbReference type="GO" id="GO:0051536">
    <property type="term" value="F:iron-sulfur cluster binding"/>
    <property type="evidence" value="ECO:0007669"/>
    <property type="project" value="UniProtKB-KW"/>
</dbReference>
<dbReference type="SUPFAM" id="SSF54862">
    <property type="entry name" value="4Fe-4S ferredoxins"/>
    <property type="match status" value="1"/>
</dbReference>
<feature type="domain" description="4Fe-4S ferredoxin-type" evidence="4">
    <location>
        <begin position="188"/>
        <end position="217"/>
    </location>
</feature>
<dbReference type="Pfam" id="PF00037">
    <property type="entry name" value="Fer4"/>
    <property type="match status" value="1"/>
</dbReference>
<sequence>MMLTAELIKEKAREYGADLVGIGDIAGFADEIPQRDPRQILPWATCVIGCGFRVPRALYQSMADGSQHFNYTQLGVKTIDEELSEVFLLKMAGLIENEGYDACVQRNISNLRIKGDKTTNPEVSDTYELVHAEPVAPGKPAPDVIMDFTRAAQVCGLGSRSLRGGVLTPQFGPFVRFVFIVTDAPLACDEPFKRELCDQCGACVRACPGHALSSKDGGLDSWQCAVYYRGAHRSNPFMTDDILKGHPEREAILNGDKRFDAESARAIYPSLRFLPMAQTGYAPCLCGRRCDVACYEHLREAKIL</sequence>
<evidence type="ECO:0000256" key="1">
    <source>
        <dbReference type="ARBA" id="ARBA00022723"/>
    </source>
</evidence>
<protein>
    <submittedName>
        <fullName evidence="5">Epoxyqueuosine reductase QueG</fullName>
    </submittedName>
</protein>
<dbReference type="GO" id="GO:0046872">
    <property type="term" value="F:metal ion binding"/>
    <property type="evidence" value="ECO:0007669"/>
    <property type="project" value="UniProtKB-KW"/>
</dbReference>
<dbReference type="PANTHER" id="PTHR42827">
    <property type="entry name" value="IRON-SULFUR CLUSTER-BINDING PROTEIN-RELATED"/>
    <property type="match status" value="1"/>
</dbReference>
<dbReference type="AlphaFoldDB" id="A0AAE4ARM6"/>
<dbReference type="PROSITE" id="PS51379">
    <property type="entry name" value="4FE4S_FER_2"/>
    <property type="match status" value="1"/>
</dbReference>
<dbReference type="RefSeq" id="WP_307264759.1">
    <property type="nucleotide sequence ID" value="NZ_JAUSVL010000001.1"/>
</dbReference>
<keyword evidence="1" id="KW-0479">Metal-binding</keyword>
<reference evidence="5" key="1">
    <citation type="submission" date="2023-07" db="EMBL/GenBank/DDBJ databases">
        <title>Genomic Encyclopedia of Type Strains, Phase IV (KMG-IV): sequencing the most valuable type-strain genomes for metagenomic binning, comparative biology and taxonomic classification.</title>
        <authorList>
            <person name="Goeker M."/>
        </authorList>
    </citation>
    <scope>NUCLEOTIDE SEQUENCE</scope>
    <source>
        <strain evidence="5">DSM 24202</strain>
    </source>
</reference>
<evidence type="ECO:0000256" key="2">
    <source>
        <dbReference type="ARBA" id="ARBA00023004"/>
    </source>
</evidence>
<name>A0AAE4ARM6_9BACT</name>
<keyword evidence="3" id="KW-0411">Iron-sulfur</keyword>
<keyword evidence="6" id="KW-1185">Reference proteome</keyword>
<dbReference type="EMBL" id="JAUSVL010000001">
    <property type="protein sequence ID" value="MDQ0291657.1"/>
    <property type="molecule type" value="Genomic_DNA"/>
</dbReference>
<evidence type="ECO:0000256" key="3">
    <source>
        <dbReference type="ARBA" id="ARBA00023014"/>
    </source>
</evidence>
<gene>
    <name evidence="5" type="ORF">J3R75_003764</name>
</gene>
<evidence type="ECO:0000313" key="5">
    <source>
        <dbReference type="EMBL" id="MDQ0291657.1"/>
    </source>
</evidence>